<dbReference type="EMBL" id="BOSL01000005">
    <property type="protein sequence ID" value="GIP52967.1"/>
    <property type="molecule type" value="Genomic_DNA"/>
</dbReference>
<proteinExistence type="predicted"/>
<keyword evidence="4" id="KW-0812">Transmembrane</keyword>
<dbReference type="PANTHER" id="PTHR43280:SF10">
    <property type="entry name" value="REGULATORY PROTEIN POCR"/>
    <property type="match status" value="1"/>
</dbReference>
<keyword evidence="7" id="KW-1185">Reference proteome</keyword>
<evidence type="ECO:0000313" key="7">
    <source>
        <dbReference type="Proteomes" id="UP000679992"/>
    </source>
</evidence>
<feature type="transmembrane region" description="Helical" evidence="4">
    <location>
        <begin position="203"/>
        <end position="221"/>
    </location>
</feature>
<keyword evidence="4" id="KW-1133">Transmembrane helix</keyword>
<protein>
    <recommendedName>
        <fullName evidence="5">HTH araC/xylS-type domain-containing protein</fullName>
    </recommendedName>
</protein>
<keyword evidence="4" id="KW-0472">Membrane</keyword>
<dbReference type="PANTHER" id="PTHR43280">
    <property type="entry name" value="ARAC-FAMILY TRANSCRIPTIONAL REGULATOR"/>
    <property type="match status" value="1"/>
</dbReference>
<keyword evidence="3" id="KW-0804">Transcription</keyword>
<evidence type="ECO:0000313" key="6">
    <source>
        <dbReference type="EMBL" id="GIP52967.1"/>
    </source>
</evidence>
<evidence type="ECO:0000256" key="2">
    <source>
        <dbReference type="ARBA" id="ARBA00023125"/>
    </source>
</evidence>
<dbReference type="InterPro" id="IPR009057">
    <property type="entry name" value="Homeodomain-like_sf"/>
</dbReference>
<sequence>MIKNLDYQVFLQRESDFYHEPTQHEHNLYELIINGDVEGILENKRLYGHKGNDGKGILSKDALRNQIYHTVIHTALVTRVCTNAGLPHETAFTLSDMYIRQADVAQSVKDVVELNDRMVLDFASHMKKLCYLDSLSPVIRTTINFIIDHLHKKITTDELAKHVNLNRSYLSVLFKKEVGRSIHEYIKDKRMETAKNMLRSRIILLRILLILYASLLTAISVPPLNRPLV</sequence>
<name>A0ABQ4MAF4_9BACL</name>
<dbReference type="Gene3D" id="1.10.10.60">
    <property type="entry name" value="Homeodomain-like"/>
    <property type="match status" value="1"/>
</dbReference>
<reference evidence="6 7" key="1">
    <citation type="submission" date="2021-03" db="EMBL/GenBank/DDBJ databases">
        <title>Antimicrobial resistance genes in bacteria isolated from Japanese honey, and their potential for conferring macrolide and lincosamide resistance in the American foulbrood pathogen Paenibacillus larvae.</title>
        <authorList>
            <person name="Okamoto M."/>
            <person name="Kumagai M."/>
            <person name="Kanamori H."/>
            <person name="Takamatsu D."/>
        </authorList>
    </citation>
    <scope>NUCLEOTIDE SEQUENCE [LARGE SCALE GENOMIC DNA]</scope>
    <source>
        <strain evidence="6 7">J42TS3</strain>
    </source>
</reference>
<evidence type="ECO:0000256" key="1">
    <source>
        <dbReference type="ARBA" id="ARBA00023015"/>
    </source>
</evidence>
<evidence type="ECO:0000256" key="4">
    <source>
        <dbReference type="SAM" id="Phobius"/>
    </source>
</evidence>
<dbReference type="InterPro" id="IPR018060">
    <property type="entry name" value="HTH_AraC"/>
</dbReference>
<keyword evidence="2" id="KW-0238">DNA-binding</keyword>
<dbReference type="SUPFAM" id="SSF46689">
    <property type="entry name" value="Homeodomain-like"/>
    <property type="match status" value="1"/>
</dbReference>
<accession>A0ABQ4MAF4</accession>
<dbReference type="Pfam" id="PF00165">
    <property type="entry name" value="HTH_AraC"/>
    <property type="match status" value="1"/>
</dbReference>
<organism evidence="6 7">
    <name type="scientific">Paenibacillus vini</name>
    <dbReference type="NCBI Taxonomy" id="1476024"/>
    <lineage>
        <taxon>Bacteria</taxon>
        <taxon>Bacillati</taxon>
        <taxon>Bacillota</taxon>
        <taxon>Bacilli</taxon>
        <taxon>Bacillales</taxon>
        <taxon>Paenibacillaceae</taxon>
        <taxon>Paenibacillus</taxon>
    </lineage>
</organism>
<evidence type="ECO:0000256" key="3">
    <source>
        <dbReference type="ARBA" id="ARBA00023163"/>
    </source>
</evidence>
<dbReference type="Proteomes" id="UP000679992">
    <property type="component" value="Unassembled WGS sequence"/>
</dbReference>
<gene>
    <name evidence="6" type="ORF">J42TS3_20020</name>
</gene>
<dbReference type="SMART" id="SM00342">
    <property type="entry name" value="HTH_ARAC"/>
    <property type="match status" value="1"/>
</dbReference>
<feature type="domain" description="HTH araC/xylS-type" evidence="5">
    <location>
        <begin position="140"/>
        <end position="199"/>
    </location>
</feature>
<keyword evidence="1" id="KW-0805">Transcription regulation</keyword>
<comment type="caution">
    <text evidence="6">The sequence shown here is derived from an EMBL/GenBank/DDBJ whole genome shotgun (WGS) entry which is preliminary data.</text>
</comment>
<dbReference type="PROSITE" id="PS01124">
    <property type="entry name" value="HTH_ARAC_FAMILY_2"/>
    <property type="match status" value="1"/>
</dbReference>
<evidence type="ECO:0000259" key="5">
    <source>
        <dbReference type="PROSITE" id="PS01124"/>
    </source>
</evidence>